<dbReference type="InterPro" id="IPR052764">
    <property type="entry name" value="GH20_Enzymes"/>
</dbReference>
<comment type="caution">
    <text evidence="6">The sequence shown here is derived from an EMBL/GenBank/DDBJ whole genome shotgun (WGS) entry which is preliminary data.</text>
</comment>
<evidence type="ECO:0000313" key="6">
    <source>
        <dbReference type="EMBL" id="MBU5490042.1"/>
    </source>
</evidence>
<accession>A0ABS6ES48</accession>
<evidence type="ECO:0000313" key="7">
    <source>
        <dbReference type="Proteomes" id="UP000783588"/>
    </source>
</evidence>
<evidence type="ECO:0000256" key="4">
    <source>
        <dbReference type="SAM" id="SignalP"/>
    </source>
</evidence>
<dbReference type="PROSITE" id="PS50022">
    <property type="entry name" value="FA58C_3"/>
    <property type="match status" value="1"/>
</dbReference>
<feature type="region of interest" description="Disordered" evidence="3">
    <location>
        <begin position="386"/>
        <end position="405"/>
    </location>
</feature>
<reference evidence="6 7" key="1">
    <citation type="submission" date="2021-06" db="EMBL/GenBank/DDBJ databases">
        <authorList>
            <person name="Sun Q."/>
            <person name="Li D."/>
        </authorList>
    </citation>
    <scope>NUCLEOTIDE SEQUENCE [LARGE SCALE GENOMIC DNA]</scope>
    <source>
        <strain evidence="6 7">MSJd-7</strain>
    </source>
</reference>
<keyword evidence="7" id="KW-1185">Reference proteome</keyword>
<dbReference type="Proteomes" id="UP000783588">
    <property type="component" value="Unassembled WGS sequence"/>
</dbReference>
<evidence type="ECO:0000256" key="2">
    <source>
        <dbReference type="ARBA" id="ARBA00023295"/>
    </source>
</evidence>
<gene>
    <name evidence="6" type="ORF">KQI75_05315</name>
</gene>
<dbReference type="EMBL" id="JAHLQI010000002">
    <property type="protein sequence ID" value="MBU5490042.1"/>
    <property type="molecule type" value="Genomic_DNA"/>
</dbReference>
<name>A0ABS6ES48_9FIRM</name>
<dbReference type="CDD" id="cd06564">
    <property type="entry name" value="GH20_DspB_LnbB-like"/>
    <property type="match status" value="1"/>
</dbReference>
<dbReference type="Pfam" id="PF00754">
    <property type="entry name" value="F5_F8_type_C"/>
    <property type="match status" value="1"/>
</dbReference>
<feature type="chain" id="PRO_5045403566" evidence="4">
    <location>
        <begin position="27"/>
        <end position="1683"/>
    </location>
</feature>
<feature type="signal peptide" evidence="4">
    <location>
        <begin position="1"/>
        <end position="26"/>
    </location>
</feature>
<evidence type="ECO:0000256" key="3">
    <source>
        <dbReference type="SAM" id="MobiDB-lite"/>
    </source>
</evidence>
<keyword evidence="2" id="KW-0326">Glycosidase</keyword>
<dbReference type="Pfam" id="PF00728">
    <property type="entry name" value="Glyco_hydro_20"/>
    <property type="match status" value="1"/>
</dbReference>
<dbReference type="InterPro" id="IPR000421">
    <property type="entry name" value="FA58C"/>
</dbReference>
<protein>
    <submittedName>
        <fullName evidence="6">Family 20 glycosylhydrolase</fullName>
    </submittedName>
</protein>
<dbReference type="InterPro" id="IPR015883">
    <property type="entry name" value="Glyco_hydro_20_cat"/>
</dbReference>
<sequence length="1683" mass="183388">MKKIKRALSLVLVFCMLCTMTVTGFAADTTSGGQTDFMKVVHLDAGRKYFSVDSIKKIIDNASADGYNYLELGVGNDGLRFLLEDMSVTVEDETYSSDDVKSGIQQGNKNYYDAGTNELTQNEMDEIISYAKDQGISIIPLINSPGHMDAIIDCMESLGMKDVAYNHSARTIDVTKTTAVSFTQALIQKYVKYFADNGCEYFNMGADEYANDIYEKFDGMGFGYLQSNGQYGSFVTYVNQMATMIKNAGMTPMAFNDGIYYDKDTSNGTFNKDILVSYWSKGWGSYSLASASFLAGKGFKILNTNDAWYYVLGRQAGNRSGYTIATAKNGVQNTKYNDVPGDNDPTPVGSMICVWCDTPSASYNSTEEANIADLMKTFATNNPEVFASSNSDSSKPNKAPAAPVDKTITVPVGGTVTETVSGNYSDVKTADEGIATVEAKYTKTEASSVSYNAKASVSEANGYKDGYTEGNQSYPSSNLIDNDSSTFCWYPTAQSAGAYMQVDLGTAIPFDAVRLTTPSKAGSDVCTNADVKVSADGSTWTTIGSYTGVAGKQEIFTNTVDTVRYIKVELTQSAKSWWKLAEIEWGNVDASNNFTRMASSGTVTQEASGQTTLTFNGVAAGKTTAQVGDATYTVNVVGDAPSNAPDANPIYLEYWITNRQVYENSNNKNSYYQAITTKTNNVTTEAGVDVSKLAPTEGYAQETGWNTKLYYWQTMRLDSNHKQTTDEKVDQTANGTTLTHIRYWHNAWQYQTSDGTWYSLESGDQLVAYYLQKTNVTKEITTYAKDWGYSTSKTTDNSSGGKGQVALTVAVVYPDGTVSPAESGMYSKSTTIFNYWGDRDIGIVAPINNSDYDISKITVTDGKRDENTDQNVWYSSDSITWNKTTNDAGSKWYDEKTVWDETTNAGTTPMVNGAKGASTEKGIIWSAKNTAKLVLIYLKPVQKETNLNVVYWDDSIDAQINKNDIQIVMPGENATYTNELKNGNGQVIGNKTEWNSNDKNSADYLPDDAYVTNSSNKQQTFNKDITLLPNVDTKYQTGLYEYQKADISKDGKTLTLHYAVDNSKVQAKYVVDFGKPVNVPIGDILTGDAAQKTIDKMTFKAEYGDATVTPGQDNSITFTPTSIMKMPIIVTATITFKDGSQVSPKIAFIPASNVMYEESFVKLGDNSDWKATGKAENETQATEKLETEGIHGYDKSYKADSKFSNGSAYRAKLTLSKNDGGIVTTQDKATFTFTGTGFDLISECGADTGMLWTVIKNSEGNTVKTYLVDTYFTGDNAGDDEGIISGIGILDYQVPVVRCTDLTRDTYTVEVYGWLTDGSGVVAKTAEETTENGEVSEQTIAEVLDDMSVKNVDASEVEATCMDDNSVLLGGTGVEETAAKSRSARATAATSANVYIDGVRVYNTLSENNGANKYTKSEQNVKYESVYDFVKNSVDVSGNEAAAVYVEYDGGQDIWNIADYKQQGPENEVYLMPNSAIAFALNDYTEGDTVQIAAKAINGNVACAGLGKTDTLSTSTEMYYNVDVITDDNGSYVQISNDSSTGILALSEIKVSKNITAIADPELQTTVLDKLNHKADFVPETLTASAPKTFTQDTVATLSVKASASDVDKVYYYLDDKKDEPNELTANNKRAVSRGKSKVYTYRELINADDEALSLGEHTYSVYAVSKDGKQSDPVVVTVRITK</sequence>
<proteinExistence type="predicted"/>
<feature type="domain" description="F5/8 type C" evidence="5">
    <location>
        <begin position="446"/>
        <end position="588"/>
    </location>
</feature>
<organism evidence="6 7">
    <name type="scientific">Butyricicoccus intestinisimiae</name>
    <dbReference type="NCBI Taxonomy" id="2841509"/>
    <lineage>
        <taxon>Bacteria</taxon>
        <taxon>Bacillati</taxon>
        <taxon>Bacillota</taxon>
        <taxon>Clostridia</taxon>
        <taxon>Eubacteriales</taxon>
        <taxon>Butyricicoccaceae</taxon>
        <taxon>Butyricicoccus</taxon>
    </lineage>
</organism>
<evidence type="ECO:0000256" key="1">
    <source>
        <dbReference type="ARBA" id="ARBA00022801"/>
    </source>
</evidence>
<feature type="compositionally biased region" description="Polar residues" evidence="3">
    <location>
        <begin position="386"/>
        <end position="396"/>
    </location>
</feature>
<keyword evidence="1" id="KW-0378">Hydrolase</keyword>
<dbReference type="RefSeq" id="WP_216469689.1">
    <property type="nucleotide sequence ID" value="NZ_JAHLQI010000002.1"/>
</dbReference>
<dbReference type="PANTHER" id="PTHR43678">
    <property type="entry name" value="PUTATIVE (AFU_ORTHOLOGUE AFUA_2G00640)-RELATED"/>
    <property type="match status" value="1"/>
</dbReference>
<keyword evidence="4" id="KW-0732">Signal</keyword>
<evidence type="ECO:0000259" key="5">
    <source>
        <dbReference type="PROSITE" id="PS50022"/>
    </source>
</evidence>
<dbReference type="PANTHER" id="PTHR43678:SF1">
    <property type="entry name" value="BETA-N-ACETYLHEXOSAMINIDASE"/>
    <property type="match status" value="1"/>
</dbReference>